<evidence type="ECO:0000313" key="3">
    <source>
        <dbReference type="Proteomes" id="UP000501830"/>
    </source>
</evidence>
<feature type="transmembrane region" description="Helical" evidence="1">
    <location>
        <begin position="58"/>
        <end position="78"/>
    </location>
</feature>
<evidence type="ECO:0000313" key="2">
    <source>
        <dbReference type="EMBL" id="QIK50790.1"/>
    </source>
</evidence>
<dbReference type="EMBL" id="CP049889">
    <property type="protein sequence ID" value="QIK50790.1"/>
    <property type="molecule type" value="Genomic_DNA"/>
</dbReference>
<keyword evidence="3" id="KW-1185">Reference proteome</keyword>
<evidence type="ECO:0000256" key="1">
    <source>
        <dbReference type="SAM" id="Phobius"/>
    </source>
</evidence>
<reference evidence="2 3" key="1">
    <citation type="journal article" date="2017" name="Int. J. Syst. Evol. Microbiol.">
        <title>Jeotgalibaca porci sp. nov. and Jeotgalibaca arthritidis sp. nov., isolated from pigs, and emended description of the genus Jeotgalibaca.</title>
        <authorList>
            <person name="Zamora L."/>
            <person name="Perez-Sancho M."/>
            <person name="Dominguez L."/>
            <person name="Fernandez-Garayzabal J.F."/>
            <person name="Vela A.I."/>
        </authorList>
    </citation>
    <scope>NUCLEOTIDE SEQUENCE [LARGE SCALE GENOMIC DNA]</scope>
    <source>
        <strain evidence="2 3">CCUG 69148</strain>
    </source>
</reference>
<feature type="transmembrane region" description="Helical" evidence="1">
    <location>
        <begin position="84"/>
        <end position="102"/>
    </location>
</feature>
<protein>
    <submittedName>
        <fullName evidence="2">DUF1538 family protein</fullName>
    </submittedName>
</protein>
<dbReference type="KEGG" id="jpo:G7058_01140"/>
<dbReference type="Pfam" id="PF07556">
    <property type="entry name" value="DUF1538"/>
    <property type="match status" value="1"/>
</dbReference>
<organism evidence="2 3">
    <name type="scientific">Jeotgalibaca porci</name>
    <dbReference type="NCBI Taxonomy" id="1868793"/>
    <lineage>
        <taxon>Bacteria</taxon>
        <taxon>Bacillati</taxon>
        <taxon>Bacillota</taxon>
        <taxon>Bacilli</taxon>
        <taxon>Lactobacillales</taxon>
        <taxon>Carnobacteriaceae</taxon>
        <taxon>Jeotgalibaca</taxon>
    </lineage>
</organism>
<keyword evidence="1" id="KW-1133">Transmembrane helix</keyword>
<accession>A0A6G7WEU8</accession>
<keyword evidence="1" id="KW-0812">Transmembrane</keyword>
<gene>
    <name evidence="2" type="ORF">G7058_01140</name>
</gene>
<dbReference type="AlphaFoldDB" id="A0A6G7WEU8"/>
<proteinExistence type="predicted"/>
<dbReference type="Proteomes" id="UP000501830">
    <property type="component" value="Chromosome"/>
</dbReference>
<dbReference type="InterPro" id="IPR011435">
    <property type="entry name" value="UmpAB"/>
</dbReference>
<name>A0A6G7WEU8_9LACT</name>
<feature type="transmembrane region" description="Helical" evidence="1">
    <location>
        <begin position="18"/>
        <end position="38"/>
    </location>
</feature>
<keyword evidence="1" id="KW-0472">Membrane</keyword>
<sequence>MDASRSVGYLLSETKGNIWVIVVGVIFGVLTIPAEPSVHVLTDQIEDETAGAIKARTVMFSLAIGVGLAVGLSILRIVIPALELWHILLPGMAIALILSYFVPVGCTGKGNAGCVQHQIFFRKT</sequence>